<reference evidence="12" key="1">
    <citation type="submission" date="2021-12" db="EMBL/GenBank/DDBJ databases">
        <authorList>
            <person name="Rodrigo-Torres L."/>
            <person name="Arahal R. D."/>
            <person name="Lucena T."/>
        </authorList>
    </citation>
    <scope>NUCLEOTIDE SEQUENCE</scope>
    <source>
        <strain evidence="12">CECT 8419</strain>
    </source>
</reference>
<evidence type="ECO:0000259" key="11">
    <source>
        <dbReference type="PROSITE" id="PS52015"/>
    </source>
</evidence>
<evidence type="ECO:0000256" key="5">
    <source>
        <dbReference type="ARBA" id="ARBA00022519"/>
    </source>
</evidence>
<name>A0ABM9B4M0_9BACT</name>
<protein>
    <recommendedName>
        <fullName evidence="11">TonB C-terminal domain-containing protein</fullName>
    </recommendedName>
</protein>
<evidence type="ECO:0000256" key="4">
    <source>
        <dbReference type="ARBA" id="ARBA00022475"/>
    </source>
</evidence>
<evidence type="ECO:0000313" key="13">
    <source>
        <dbReference type="Proteomes" id="UP000837803"/>
    </source>
</evidence>
<comment type="caution">
    <text evidence="12">The sequence shown here is derived from an EMBL/GenBank/DDBJ whole genome shotgun (WGS) entry which is preliminary data.</text>
</comment>
<evidence type="ECO:0000256" key="9">
    <source>
        <dbReference type="ARBA" id="ARBA00023136"/>
    </source>
</evidence>
<dbReference type="InterPro" id="IPR051045">
    <property type="entry name" value="TonB-dependent_transducer"/>
</dbReference>
<dbReference type="SUPFAM" id="SSF74653">
    <property type="entry name" value="TolA/TonB C-terminal domain"/>
    <property type="match status" value="1"/>
</dbReference>
<evidence type="ECO:0000256" key="8">
    <source>
        <dbReference type="ARBA" id="ARBA00022989"/>
    </source>
</evidence>
<proteinExistence type="inferred from homology"/>
<evidence type="ECO:0000256" key="2">
    <source>
        <dbReference type="ARBA" id="ARBA00006555"/>
    </source>
</evidence>
<organism evidence="12 13">
    <name type="scientific">Neolewinella maritima</name>
    <dbReference type="NCBI Taxonomy" id="1383882"/>
    <lineage>
        <taxon>Bacteria</taxon>
        <taxon>Pseudomonadati</taxon>
        <taxon>Bacteroidota</taxon>
        <taxon>Saprospiria</taxon>
        <taxon>Saprospirales</taxon>
        <taxon>Lewinellaceae</taxon>
        <taxon>Neolewinella</taxon>
    </lineage>
</organism>
<comment type="subcellular location">
    <subcellularLocation>
        <location evidence="1">Cell inner membrane</location>
        <topology evidence="1">Single-pass membrane protein</topology>
        <orientation evidence="1">Periplasmic side</orientation>
    </subcellularLocation>
</comment>
<feature type="chain" id="PRO_5045554026" description="TonB C-terminal domain-containing protein" evidence="10">
    <location>
        <begin position="19"/>
        <end position="143"/>
    </location>
</feature>
<dbReference type="InterPro" id="IPR006260">
    <property type="entry name" value="TonB/TolA_C"/>
</dbReference>
<keyword evidence="4" id="KW-1003">Cell membrane</keyword>
<dbReference type="PANTHER" id="PTHR33446">
    <property type="entry name" value="PROTEIN TONB-RELATED"/>
    <property type="match status" value="1"/>
</dbReference>
<dbReference type="Pfam" id="PF03544">
    <property type="entry name" value="TonB_C"/>
    <property type="match status" value="1"/>
</dbReference>
<dbReference type="PANTHER" id="PTHR33446:SF2">
    <property type="entry name" value="PROTEIN TONB"/>
    <property type="match status" value="1"/>
</dbReference>
<sequence>MRYLYLSLLLLLSAAVFGQTETTDSVFTEVEQMPLFRADCNKAKKQKVCADRAMMEYISTNLRYPTEARNEKAEGMAVVSFIVETDGTLSSPAILRNPGYGMGEEVLRLVRAMNADGVSWTPGIQDGKPVRVEFKLPVKFKYG</sequence>
<keyword evidence="7" id="KW-0653">Protein transport</keyword>
<dbReference type="Gene3D" id="3.30.1150.10">
    <property type="match status" value="1"/>
</dbReference>
<dbReference type="EMBL" id="CAKLPZ010000003">
    <property type="protein sequence ID" value="CAH1001853.1"/>
    <property type="molecule type" value="Genomic_DNA"/>
</dbReference>
<keyword evidence="13" id="KW-1185">Reference proteome</keyword>
<keyword evidence="5" id="KW-0997">Cell inner membrane</keyword>
<evidence type="ECO:0000313" key="12">
    <source>
        <dbReference type="EMBL" id="CAH1001853.1"/>
    </source>
</evidence>
<evidence type="ECO:0000256" key="6">
    <source>
        <dbReference type="ARBA" id="ARBA00022692"/>
    </source>
</evidence>
<keyword evidence="6" id="KW-0812">Transmembrane</keyword>
<keyword evidence="3" id="KW-0813">Transport</keyword>
<keyword evidence="9" id="KW-0472">Membrane</keyword>
<evidence type="ECO:0000256" key="3">
    <source>
        <dbReference type="ARBA" id="ARBA00022448"/>
    </source>
</evidence>
<evidence type="ECO:0000256" key="1">
    <source>
        <dbReference type="ARBA" id="ARBA00004383"/>
    </source>
</evidence>
<dbReference type="Proteomes" id="UP000837803">
    <property type="component" value="Unassembled WGS sequence"/>
</dbReference>
<accession>A0ABM9B4M0</accession>
<dbReference type="InterPro" id="IPR037682">
    <property type="entry name" value="TonB_C"/>
</dbReference>
<evidence type="ECO:0000256" key="7">
    <source>
        <dbReference type="ARBA" id="ARBA00022927"/>
    </source>
</evidence>
<keyword evidence="8" id="KW-1133">Transmembrane helix</keyword>
<comment type="similarity">
    <text evidence="2">Belongs to the TonB family.</text>
</comment>
<dbReference type="PROSITE" id="PS52015">
    <property type="entry name" value="TONB_CTD"/>
    <property type="match status" value="1"/>
</dbReference>
<dbReference type="NCBIfam" id="TIGR01352">
    <property type="entry name" value="tonB_Cterm"/>
    <property type="match status" value="1"/>
</dbReference>
<dbReference type="RefSeq" id="WP_238751710.1">
    <property type="nucleotide sequence ID" value="NZ_CAKLPZ010000003.1"/>
</dbReference>
<keyword evidence="10" id="KW-0732">Signal</keyword>
<evidence type="ECO:0000256" key="10">
    <source>
        <dbReference type="SAM" id="SignalP"/>
    </source>
</evidence>
<feature type="domain" description="TonB C-terminal" evidence="11">
    <location>
        <begin position="49"/>
        <end position="143"/>
    </location>
</feature>
<feature type="signal peptide" evidence="10">
    <location>
        <begin position="1"/>
        <end position="18"/>
    </location>
</feature>
<gene>
    <name evidence="12" type="ORF">LEM8419_02761</name>
</gene>